<feature type="domain" description="HTH tetR-type" evidence="3">
    <location>
        <begin position="13"/>
        <end position="73"/>
    </location>
</feature>
<evidence type="ECO:0000313" key="4">
    <source>
        <dbReference type="EMBL" id="MCR8636908.1"/>
    </source>
</evidence>
<dbReference type="InterPro" id="IPR001647">
    <property type="entry name" value="HTH_TetR"/>
</dbReference>
<dbReference type="InterPro" id="IPR050624">
    <property type="entry name" value="HTH-type_Tx_Regulator"/>
</dbReference>
<sequence length="203" mass="23547">MSKKNDTLDPRIKRTLNVIRDAMISLMDEKGFDHTTVRDITERAEINRATFYLHYQDKHDLLDKIVAEMLHEFLAAIQLPPAFEADDLCMDAHTPPHSFIRQFEHIAAYSRFYKVMLGANGLPGFAVRMEHVIRDALYHRSTLAQPNDRQLMIPRDIIIRYSTSAHLGIIMYWLENDMPYSPKYMATQLMRLHMLGPTSVSGQ</sequence>
<dbReference type="Gene3D" id="1.10.357.10">
    <property type="entry name" value="Tetracycline Repressor, domain 2"/>
    <property type="match status" value="1"/>
</dbReference>
<comment type="caution">
    <text evidence="4">The sequence shown here is derived from an EMBL/GenBank/DDBJ whole genome shotgun (WGS) entry which is preliminary data.</text>
</comment>
<dbReference type="Pfam" id="PF00440">
    <property type="entry name" value="TetR_N"/>
    <property type="match status" value="1"/>
</dbReference>
<dbReference type="RefSeq" id="WP_258218397.1">
    <property type="nucleotide sequence ID" value="NZ_JANQBD010000061.1"/>
</dbReference>
<organism evidence="4 5">
    <name type="scientific">Paenibacillus radicis</name>
    <name type="common">ex Xue et al. 2023</name>
    <dbReference type="NCBI Taxonomy" id="2972489"/>
    <lineage>
        <taxon>Bacteria</taxon>
        <taxon>Bacillati</taxon>
        <taxon>Bacillota</taxon>
        <taxon>Bacilli</taxon>
        <taxon>Bacillales</taxon>
        <taxon>Paenibacillaceae</taxon>
        <taxon>Paenibacillus</taxon>
    </lineage>
</organism>
<evidence type="ECO:0000259" key="3">
    <source>
        <dbReference type="PROSITE" id="PS50977"/>
    </source>
</evidence>
<accession>A0ABT1YVF0</accession>
<reference evidence="4 5" key="1">
    <citation type="submission" date="2022-08" db="EMBL/GenBank/DDBJ databases">
        <title>Paenibacillus endoradicis sp. nov., Paenibacillus radicibacter sp. nov and Paenibacillus pararadicis sp. nov., three cold-adapted plant growth-promoting bacteria isolated from root of Larix gmelinii in Great Khingan.</title>
        <authorList>
            <person name="Xue H."/>
        </authorList>
    </citation>
    <scope>NUCLEOTIDE SEQUENCE [LARGE SCALE GENOMIC DNA]</scope>
    <source>
        <strain evidence="4 5">N5-1-1-5</strain>
    </source>
</reference>
<evidence type="ECO:0000313" key="5">
    <source>
        <dbReference type="Proteomes" id="UP001300012"/>
    </source>
</evidence>
<feature type="DNA-binding region" description="H-T-H motif" evidence="2">
    <location>
        <begin position="36"/>
        <end position="55"/>
    </location>
</feature>
<dbReference type="PRINTS" id="PR00455">
    <property type="entry name" value="HTHTETR"/>
</dbReference>
<protein>
    <submittedName>
        <fullName evidence="4">TetR/AcrR family transcriptional regulator</fullName>
    </submittedName>
</protein>
<dbReference type="EMBL" id="JANQBD010000061">
    <property type="protein sequence ID" value="MCR8636908.1"/>
    <property type="molecule type" value="Genomic_DNA"/>
</dbReference>
<dbReference type="PANTHER" id="PTHR43479:SF23">
    <property type="entry name" value="HTH TETR-TYPE DOMAIN-CONTAINING PROTEIN"/>
    <property type="match status" value="1"/>
</dbReference>
<keyword evidence="5" id="KW-1185">Reference proteome</keyword>
<keyword evidence="1 2" id="KW-0238">DNA-binding</keyword>
<dbReference type="Pfam" id="PF14278">
    <property type="entry name" value="TetR_C_8"/>
    <property type="match status" value="1"/>
</dbReference>
<evidence type="ECO:0000256" key="2">
    <source>
        <dbReference type="PROSITE-ProRule" id="PRU00335"/>
    </source>
</evidence>
<dbReference type="PANTHER" id="PTHR43479">
    <property type="entry name" value="ACREF/ENVCD OPERON REPRESSOR-RELATED"/>
    <property type="match status" value="1"/>
</dbReference>
<dbReference type="SUPFAM" id="SSF46689">
    <property type="entry name" value="Homeodomain-like"/>
    <property type="match status" value="1"/>
</dbReference>
<dbReference type="InterPro" id="IPR009057">
    <property type="entry name" value="Homeodomain-like_sf"/>
</dbReference>
<gene>
    <name evidence="4" type="ORF">NV381_37710</name>
</gene>
<evidence type="ECO:0000256" key="1">
    <source>
        <dbReference type="ARBA" id="ARBA00023125"/>
    </source>
</evidence>
<name>A0ABT1YVF0_9BACL</name>
<dbReference type="Proteomes" id="UP001300012">
    <property type="component" value="Unassembled WGS sequence"/>
</dbReference>
<proteinExistence type="predicted"/>
<dbReference type="InterPro" id="IPR039532">
    <property type="entry name" value="TetR_C_Firmicutes"/>
</dbReference>
<dbReference type="PROSITE" id="PS50977">
    <property type="entry name" value="HTH_TETR_2"/>
    <property type="match status" value="1"/>
</dbReference>